<keyword evidence="2" id="KW-1185">Reference proteome</keyword>
<dbReference type="EMBL" id="JANRMS010006053">
    <property type="protein sequence ID" value="KAJ3499966.1"/>
    <property type="molecule type" value="Genomic_DNA"/>
</dbReference>
<proteinExistence type="predicted"/>
<reference evidence="1" key="1">
    <citation type="submission" date="2022-08" db="EMBL/GenBank/DDBJ databases">
        <title>Genome Sequence of Fusarium decemcellulare.</title>
        <authorList>
            <person name="Buettner E."/>
        </authorList>
    </citation>
    <scope>NUCLEOTIDE SEQUENCE</scope>
    <source>
        <strain evidence="1">Babe19</strain>
    </source>
</reference>
<dbReference type="Proteomes" id="UP001148629">
    <property type="component" value="Unassembled WGS sequence"/>
</dbReference>
<accession>A0ACC1RBA5</accession>
<protein>
    <submittedName>
        <fullName evidence="1">Uncharacterized protein</fullName>
    </submittedName>
</protein>
<gene>
    <name evidence="1" type="ORF">NM208_g17251</name>
</gene>
<name>A0ACC1RBA5_9HYPO</name>
<organism evidence="1 2">
    <name type="scientific">Fusarium decemcellulare</name>
    <dbReference type="NCBI Taxonomy" id="57161"/>
    <lineage>
        <taxon>Eukaryota</taxon>
        <taxon>Fungi</taxon>
        <taxon>Dikarya</taxon>
        <taxon>Ascomycota</taxon>
        <taxon>Pezizomycotina</taxon>
        <taxon>Sordariomycetes</taxon>
        <taxon>Hypocreomycetidae</taxon>
        <taxon>Hypocreales</taxon>
        <taxon>Nectriaceae</taxon>
        <taxon>Fusarium</taxon>
        <taxon>Fusarium decemcellulare species complex</taxon>
    </lineage>
</organism>
<evidence type="ECO:0000313" key="1">
    <source>
        <dbReference type="EMBL" id="KAJ3499966.1"/>
    </source>
</evidence>
<comment type="caution">
    <text evidence="1">The sequence shown here is derived from an EMBL/GenBank/DDBJ whole genome shotgun (WGS) entry which is preliminary data.</text>
</comment>
<sequence>MARAIAADYGGDWPEATKTGLARAYQEMRADATTVILFYTDAPPHFPATGGSNYNREKIALKKKGSYGGTGHLFADWVSAANTLKSGPKKAVVFSIVSQGNSSSWTPYLFLSAVTGGALFSATITADKISQLTLGMLLTWMGAGKAVEGDTTVVGNIKEYRAVETMGQAKSETDDFLSNYYSTGISYNASKKPVTANIKESPVALKDMPGVLKARGPSVRNFAKRYVDDDGYKKLAVDQLRRIIASNVSAISVNPIFGTLWRTVCNDRTNEARDGLITMFGLEVDRISDATEKARMKAWLEESYNYAAEIQELIKTVPEQDRFPVVFLDPTEDFSAAPGAEDEDNRPLNEFTRAELLEIGRSCDYRILRRLGKVLTRLSYVDKKEDLPAHIKTANADDVPQIPMALADPKHKRKFWKILLHAVLPGTMITARPAAVLAALALRMGIVPLRDAADQELLAFRDKWNTIDIPETWNTGCLGLLLDADRDYEKRVLEGVTQRAAADAGILKEEDRKLFKTLVDYKMLEMNLKTTLQAKVGWRPEKTKVALGPVVESVGSVFLGDQSASVWPALAPRTLRIV</sequence>
<evidence type="ECO:0000313" key="2">
    <source>
        <dbReference type="Proteomes" id="UP001148629"/>
    </source>
</evidence>